<feature type="domain" description="Symplekin/Pta1 N-terminal" evidence="5">
    <location>
        <begin position="86"/>
        <end position="322"/>
    </location>
</feature>
<dbReference type="PANTHER" id="PTHR15245:SF20">
    <property type="entry name" value="SYMPLEKIN"/>
    <property type="match status" value="1"/>
</dbReference>
<comment type="caution">
    <text evidence="6">The sequence shown here is derived from an EMBL/GenBank/DDBJ whole genome shotgun (WGS) entry which is preliminary data.</text>
</comment>
<dbReference type="PANTHER" id="PTHR15245">
    <property type="entry name" value="SYMPLEKIN-RELATED"/>
    <property type="match status" value="1"/>
</dbReference>
<dbReference type="InterPro" id="IPR032460">
    <property type="entry name" value="Symplekin/Pta1_N"/>
</dbReference>
<evidence type="ECO:0000259" key="5">
    <source>
        <dbReference type="Pfam" id="PF11935"/>
    </source>
</evidence>
<reference evidence="6" key="2">
    <citation type="journal article" date="2019" name="bioRxiv">
        <title>Genomics, evolutionary history and diagnostics of the Alternaria alternata species group including apple and Asian pear pathotypes.</title>
        <authorList>
            <person name="Armitage A.D."/>
            <person name="Cockerton H.M."/>
            <person name="Sreenivasaprasad S."/>
            <person name="Woodhall J.W."/>
            <person name="Lane C.R."/>
            <person name="Harrison R.J."/>
            <person name="Clarkson J.P."/>
        </authorList>
    </citation>
    <scope>NUCLEOTIDE SEQUENCE</scope>
    <source>
        <strain evidence="6">FERA 1164</strain>
    </source>
</reference>
<dbReference type="EMBL" id="PDXB01000012">
    <property type="protein sequence ID" value="RYN28634.1"/>
    <property type="molecule type" value="Genomic_DNA"/>
</dbReference>
<feature type="region of interest" description="Disordered" evidence="4">
    <location>
        <begin position="615"/>
        <end position="635"/>
    </location>
</feature>
<gene>
    <name evidence="6" type="ORF">AA0115_g5590</name>
</gene>
<evidence type="ECO:0000313" key="7">
    <source>
        <dbReference type="Proteomes" id="UP000292340"/>
    </source>
</evidence>
<feature type="compositionally biased region" description="Acidic residues" evidence="4">
    <location>
        <begin position="435"/>
        <end position="448"/>
    </location>
</feature>
<evidence type="ECO:0000313" key="6">
    <source>
        <dbReference type="EMBL" id="RYN28634.1"/>
    </source>
</evidence>
<dbReference type="InterPro" id="IPR016024">
    <property type="entry name" value="ARM-type_fold"/>
</dbReference>
<dbReference type="InterPro" id="IPR011989">
    <property type="entry name" value="ARM-like"/>
</dbReference>
<dbReference type="InterPro" id="IPR021850">
    <property type="entry name" value="Symplekin/Pta1"/>
</dbReference>
<feature type="region of interest" description="Disordered" evidence="4">
    <location>
        <begin position="456"/>
        <end position="475"/>
    </location>
</feature>
<evidence type="ECO:0000256" key="3">
    <source>
        <dbReference type="ARBA" id="ARBA00023242"/>
    </source>
</evidence>
<dbReference type="GO" id="GO:0006397">
    <property type="term" value="P:mRNA processing"/>
    <property type="evidence" value="ECO:0007669"/>
    <property type="project" value="UniProtKB-KW"/>
</dbReference>
<evidence type="ECO:0000256" key="1">
    <source>
        <dbReference type="ARBA" id="ARBA00004123"/>
    </source>
</evidence>
<dbReference type="SUPFAM" id="SSF48371">
    <property type="entry name" value="ARM repeat"/>
    <property type="match status" value="1"/>
</dbReference>
<dbReference type="GO" id="GO:0005847">
    <property type="term" value="C:mRNA cleavage and polyadenylation specificity factor complex"/>
    <property type="evidence" value="ECO:0007669"/>
    <property type="project" value="TreeGrafter"/>
</dbReference>
<dbReference type="Gene3D" id="1.25.10.10">
    <property type="entry name" value="Leucine-rich Repeat Variant"/>
    <property type="match status" value="1"/>
</dbReference>
<dbReference type="Pfam" id="PF11935">
    <property type="entry name" value="SYMPK_PTA1_N"/>
    <property type="match status" value="1"/>
</dbReference>
<feature type="region of interest" description="Disordered" evidence="4">
    <location>
        <begin position="316"/>
        <end position="337"/>
    </location>
</feature>
<accession>A0AB37WKN7</accession>
<keyword evidence="3" id="KW-0539">Nucleus</keyword>
<reference evidence="6" key="1">
    <citation type="submission" date="2017-10" db="EMBL/GenBank/DDBJ databases">
        <authorList>
            <person name="Armitage A.D."/>
            <person name="Barbara D.J."/>
            <person name="Woodhall J.W."/>
            <person name="Sreenivasaprasad S."/>
            <person name="Lane C.R."/>
            <person name="Clarkson J.P."/>
            <person name="Harrison R.J."/>
        </authorList>
    </citation>
    <scope>NUCLEOTIDE SEQUENCE</scope>
    <source>
        <strain evidence="6">FERA 1164</strain>
    </source>
</reference>
<dbReference type="AlphaFoldDB" id="A0AB37WKN7"/>
<comment type="subcellular location">
    <subcellularLocation>
        <location evidence="1">Nucleus</location>
    </subcellularLocation>
</comment>
<sequence>MSSQTIQQMESARSLALGDGRYYPTIIPGVLPIIGYSEDQSIEIQRWGADFLAEAFASPTWPQEVKQQSAPSVLATLKAYLENVEDKSVIKSAIQAAASVYPLVYKHIVSDPSDAQKWQLMAGIKTNILRRMDTAAPGVRICCVKFLQQVVLVQTPGVADPRVITTPLPTHIHPSDALQRADQNDISLSLVSRDHPLIPYASLEAEGHGLLDRLLDIINGDHSDGLLVTATLNSLGMLIHRRPNAANKILTSVFNFNPLKLANSPMTPKNKVIMKSIERTTRALLVNIMKRNPENPVNGRIQQFLEHMHRKRVEVFDEANRKRPAPSEPTDGLDQAKRQRLVAEPPSRTPSVQPLPPGEVSWRQLYTLNAEGSTANFDVQNFRDPEQLLRIVVPVLQSVNPQKLEQAISAVRARYQTLKQTAASRPAQPPTTAATEDEEEYEPDFEPEDAEQLINKLDGLPSNPFPSQGGPSTTLAPYKLPEAPPLSEQDVQKYGDMTVHRAFGMLSSVDETQKSKVAKGGFNRLAATDYNRDAWVTILSRLATRASAGLDDPQDGIKDEYAVKNSKGSLRISDMVRDSLYQYILYNWKSRIDVAISWLNEEWYNDMILAQTGEEDKDSATTSNGHKHTSTKSSPGNYHRCALRLLDGILPYIEHTDKIIIRFLSEIPQIDKDILSRLKKMAEDPERIDLACSCLHYLYMFRPPVRKLVVDVLAEMWTENERAKPSARKLLVRWRPEVLQQEEGQQRGVSLPTLVKGESGAAGEGMMSKESANGALEVKPVS</sequence>
<feature type="region of interest" description="Disordered" evidence="4">
    <location>
        <begin position="743"/>
        <end position="782"/>
    </location>
</feature>
<evidence type="ECO:0000256" key="4">
    <source>
        <dbReference type="SAM" id="MobiDB-lite"/>
    </source>
</evidence>
<dbReference type="Proteomes" id="UP000292340">
    <property type="component" value="Unassembled WGS sequence"/>
</dbReference>
<keyword evidence="2" id="KW-0507">mRNA processing</keyword>
<feature type="region of interest" description="Disordered" evidence="4">
    <location>
        <begin position="419"/>
        <end position="448"/>
    </location>
</feature>
<feature type="compositionally biased region" description="Polar residues" evidence="4">
    <location>
        <begin position="465"/>
        <end position="475"/>
    </location>
</feature>
<evidence type="ECO:0000256" key="2">
    <source>
        <dbReference type="ARBA" id="ARBA00022664"/>
    </source>
</evidence>
<proteinExistence type="predicted"/>
<protein>
    <recommendedName>
        <fullName evidence="5">Symplekin/Pta1 N-terminal domain-containing protein</fullName>
    </recommendedName>
</protein>
<organism evidence="6 7">
    <name type="scientific">Alternaria tenuissima</name>
    <dbReference type="NCBI Taxonomy" id="119927"/>
    <lineage>
        <taxon>Eukaryota</taxon>
        <taxon>Fungi</taxon>
        <taxon>Dikarya</taxon>
        <taxon>Ascomycota</taxon>
        <taxon>Pezizomycotina</taxon>
        <taxon>Dothideomycetes</taxon>
        <taxon>Pleosporomycetidae</taxon>
        <taxon>Pleosporales</taxon>
        <taxon>Pleosporineae</taxon>
        <taxon>Pleosporaceae</taxon>
        <taxon>Alternaria</taxon>
        <taxon>Alternaria sect. Alternaria</taxon>
        <taxon>Alternaria alternata complex</taxon>
    </lineage>
</organism>
<name>A0AB37WKN7_9PLEO</name>